<feature type="region of interest" description="Disordered" evidence="1">
    <location>
        <begin position="41"/>
        <end position="65"/>
    </location>
</feature>
<feature type="compositionally biased region" description="Basic and acidic residues" evidence="1">
    <location>
        <begin position="89"/>
        <end position="112"/>
    </location>
</feature>
<sequence length="181" mass="21233">EAPVVPDKKDEIIEALVKQVQQLSVNYTAANNQQYGEKGNIARNCMSEKKPKGTSEAERAQPESIGRVNYCENELYVADKRNQQIQLDIPEKRPKLQPELQWDNRLRPRPENEPLLVDIGEQSQPMELEESRMEKDQLDSDSRDEFDEYTYEDKELVETKGYYTEETNKEGNELFYNPWEE</sequence>
<gene>
    <name evidence="2" type="ORF">GMARGA_LOCUS26345</name>
</gene>
<name>A0ABN7W638_GIGMA</name>
<protein>
    <submittedName>
        <fullName evidence="2">30924_t:CDS:1</fullName>
    </submittedName>
</protein>
<evidence type="ECO:0000313" key="2">
    <source>
        <dbReference type="EMBL" id="CAG8815651.1"/>
    </source>
</evidence>
<dbReference type="EMBL" id="CAJVQB010030509">
    <property type="protein sequence ID" value="CAG8815651.1"/>
    <property type="molecule type" value="Genomic_DNA"/>
</dbReference>
<feature type="compositionally biased region" description="Basic and acidic residues" evidence="1">
    <location>
        <begin position="46"/>
        <end position="61"/>
    </location>
</feature>
<dbReference type="Proteomes" id="UP000789901">
    <property type="component" value="Unassembled WGS sequence"/>
</dbReference>
<feature type="region of interest" description="Disordered" evidence="1">
    <location>
        <begin position="88"/>
        <end position="151"/>
    </location>
</feature>
<keyword evidence="3" id="KW-1185">Reference proteome</keyword>
<feature type="non-terminal residue" evidence="2">
    <location>
        <position position="1"/>
    </location>
</feature>
<evidence type="ECO:0000313" key="3">
    <source>
        <dbReference type="Proteomes" id="UP000789901"/>
    </source>
</evidence>
<reference evidence="2 3" key="1">
    <citation type="submission" date="2021-06" db="EMBL/GenBank/DDBJ databases">
        <authorList>
            <person name="Kallberg Y."/>
            <person name="Tangrot J."/>
            <person name="Rosling A."/>
        </authorList>
    </citation>
    <scope>NUCLEOTIDE SEQUENCE [LARGE SCALE GENOMIC DNA]</scope>
    <source>
        <strain evidence="2 3">120-4 pot B 10/14</strain>
    </source>
</reference>
<evidence type="ECO:0000256" key="1">
    <source>
        <dbReference type="SAM" id="MobiDB-lite"/>
    </source>
</evidence>
<feature type="non-terminal residue" evidence="2">
    <location>
        <position position="181"/>
    </location>
</feature>
<proteinExistence type="predicted"/>
<feature type="compositionally biased region" description="Basic and acidic residues" evidence="1">
    <location>
        <begin position="129"/>
        <end position="143"/>
    </location>
</feature>
<accession>A0ABN7W638</accession>
<comment type="caution">
    <text evidence="2">The sequence shown here is derived from an EMBL/GenBank/DDBJ whole genome shotgun (WGS) entry which is preliminary data.</text>
</comment>
<organism evidence="2 3">
    <name type="scientific">Gigaspora margarita</name>
    <dbReference type="NCBI Taxonomy" id="4874"/>
    <lineage>
        <taxon>Eukaryota</taxon>
        <taxon>Fungi</taxon>
        <taxon>Fungi incertae sedis</taxon>
        <taxon>Mucoromycota</taxon>
        <taxon>Glomeromycotina</taxon>
        <taxon>Glomeromycetes</taxon>
        <taxon>Diversisporales</taxon>
        <taxon>Gigasporaceae</taxon>
        <taxon>Gigaspora</taxon>
    </lineage>
</organism>